<organism evidence="1 2">
    <name type="scientific">Desulfamplus magnetovallimortis</name>
    <dbReference type="NCBI Taxonomy" id="1246637"/>
    <lineage>
        <taxon>Bacteria</taxon>
        <taxon>Pseudomonadati</taxon>
        <taxon>Thermodesulfobacteriota</taxon>
        <taxon>Desulfobacteria</taxon>
        <taxon>Desulfobacterales</taxon>
        <taxon>Desulfobacteraceae</taxon>
        <taxon>Desulfamplus</taxon>
    </lineage>
</organism>
<evidence type="ECO:0000313" key="1">
    <source>
        <dbReference type="EMBL" id="SLM32927.1"/>
    </source>
</evidence>
<keyword evidence="2" id="KW-1185">Reference proteome</keyword>
<dbReference type="STRING" id="1246637.MTBBW1_820019"/>
<protein>
    <submittedName>
        <fullName evidence="1">Uncharacterized protein</fullName>
    </submittedName>
</protein>
<evidence type="ECO:0000313" key="2">
    <source>
        <dbReference type="Proteomes" id="UP000191931"/>
    </source>
</evidence>
<gene>
    <name evidence="1" type="ORF">MTBBW1_820019</name>
</gene>
<proteinExistence type="predicted"/>
<dbReference type="Proteomes" id="UP000191931">
    <property type="component" value="Unassembled WGS sequence"/>
</dbReference>
<dbReference type="EMBL" id="FWEV01000328">
    <property type="protein sequence ID" value="SLM32927.1"/>
    <property type="molecule type" value="Genomic_DNA"/>
</dbReference>
<reference evidence="1 2" key="1">
    <citation type="submission" date="2017-03" db="EMBL/GenBank/DDBJ databases">
        <authorList>
            <person name="Afonso C.L."/>
            <person name="Miller P.J."/>
            <person name="Scott M.A."/>
            <person name="Spackman E."/>
            <person name="Goraichik I."/>
            <person name="Dimitrov K.M."/>
            <person name="Suarez D.L."/>
            <person name="Swayne D.E."/>
        </authorList>
    </citation>
    <scope>NUCLEOTIDE SEQUENCE [LARGE SCALE GENOMIC DNA]</scope>
    <source>
        <strain evidence="1">PRJEB14757</strain>
    </source>
</reference>
<accession>A0A1W1HK82</accession>
<name>A0A1W1HK82_9BACT</name>
<sequence length="90" mass="10295">MILLFFQIKSRMAFHEALTIKSESARKGNIMSAKFFLSTSTVNNEYTSGKINIDKILRNIQKIGFKPCANSQRGFDDSPYHQLELQLIPL</sequence>
<dbReference type="AlphaFoldDB" id="A0A1W1HK82"/>